<keyword evidence="7" id="KW-0067">ATP-binding</keyword>
<keyword evidence="5" id="KW-0963">Cytoplasm</keyword>
<dbReference type="NCBIfam" id="NF002528">
    <property type="entry name" value="PRK01966.1-4"/>
    <property type="match status" value="1"/>
</dbReference>
<dbReference type="GO" id="GO:0046872">
    <property type="term" value="F:metal ion binding"/>
    <property type="evidence" value="ECO:0007669"/>
    <property type="project" value="UniProtKB-KW"/>
</dbReference>
<comment type="pathway">
    <text evidence="5">Cell wall biogenesis; peptidoglycan biosynthesis.</text>
</comment>
<dbReference type="Gene3D" id="3.30.1490.20">
    <property type="entry name" value="ATP-grasp fold, A domain"/>
    <property type="match status" value="1"/>
</dbReference>
<dbReference type="GO" id="GO:0005524">
    <property type="term" value="F:ATP binding"/>
    <property type="evidence" value="ECO:0007669"/>
    <property type="project" value="UniProtKB-UniRule"/>
</dbReference>
<comment type="similarity">
    <text evidence="2 5">Belongs to the D-alanine--D-alanine ligase family.</text>
</comment>
<feature type="binding site" evidence="6">
    <location>
        <position position="297"/>
    </location>
    <ligand>
        <name>Mg(2+)</name>
        <dbReference type="ChEBI" id="CHEBI:18420"/>
        <label>2</label>
    </ligand>
</feature>
<dbReference type="Proteomes" id="UP000033860">
    <property type="component" value="Unassembled WGS sequence"/>
</dbReference>
<dbReference type="GO" id="GO:0008360">
    <property type="term" value="P:regulation of cell shape"/>
    <property type="evidence" value="ECO:0007669"/>
    <property type="project" value="UniProtKB-KW"/>
</dbReference>
<dbReference type="SUPFAM" id="SSF52440">
    <property type="entry name" value="PreATP-grasp domain"/>
    <property type="match status" value="1"/>
</dbReference>
<name>A0A0G1RXK1_9BACT</name>
<dbReference type="InterPro" id="IPR013815">
    <property type="entry name" value="ATP_grasp_subdomain_1"/>
</dbReference>
<keyword evidence="7" id="KW-0547">Nucleotide-binding</keyword>
<proteinExistence type="inferred from homology"/>
<comment type="subcellular location">
    <subcellularLocation>
        <location evidence="5">Cytoplasm</location>
    </subcellularLocation>
</comment>
<evidence type="ECO:0000259" key="8">
    <source>
        <dbReference type="PROSITE" id="PS50975"/>
    </source>
</evidence>
<dbReference type="AlphaFoldDB" id="A0A0G1RXK1"/>
<evidence type="ECO:0000256" key="4">
    <source>
        <dbReference type="ARBA" id="ARBA00023316"/>
    </source>
</evidence>
<dbReference type="GO" id="GO:0005829">
    <property type="term" value="C:cytosol"/>
    <property type="evidence" value="ECO:0007669"/>
    <property type="project" value="TreeGrafter"/>
</dbReference>
<dbReference type="PANTHER" id="PTHR23132">
    <property type="entry name" value="D-ALANINE--D-ALANINE LIGASE"/>
    <property type="match status" value="1"/>
</dbReference>
<sequence>MNRLKVVIIFGGRSVEHEASVISTRSIMKFINRQKYEVIPIGITVGGLWVETNEADKFLNSKKKLLVDRGSRFNQIPKILQSLPKNTVVLPLMECTTGEDGVIQGFLELDGLPYVGTGVFGSALCIDKVKLKEILQFHNLPVAPFYWFRTTDKLDTKLVNNFPLFVKPARLGGSIGISRVNNNDELQIAVRLASQYDNKIIVENGLDDIREIEVLVVGNNSPRCFIIGEAITNNKFQDYEAKSQEQRQLVAPAKLSTKIKNRIKRAAIKAYQVSNCAGYARVDIFLRKEGDKFWVGEITTKPSFNKTESYLKAAGRLDEYQGLINQLIQLAVEMWQKKQRLKTSL</sequence>
<feature type="binding site" evidence="6">
    <location>
        <position position="283"/>
    </location>
    <ligand>
        <name>Mg(2+)</name>
        <dbReference type="ChEBI" id="CHEBI:18420"/>
        <label>1</label>
    </ligand>
</feature>
<dbReference type="PIRSF" id="PIRSF039102">
    <property type="entry name" value="Ddl/VanB"/>
    <property type="match status" value="1"/>
</dbReference>
<keyword evidence="6" id="KW-0460">Magnesium</keyword>
<evidence type="ECO:0000256" key="5">
    <source>
        <dbReference type="HAMAP-Rule" id="MF_00047"/>
    </source>
</evidence>
<dbReference type="Pfam" id="PF07478">
    <property type="entry name" value="Dala_Dala_lig_C"/>
    <property type="match status" value="1"/>
</dbReference>
<evidence type="ECO:0000256" key="3">
    <source>
        <dbReference type="ARBA" id="ARBA00022598"/>
    </source>
</evidence>
<dbReference type="HAMAP" id="MF_00047">
    <property type="entry name" value="Dala_Dala_lig"/>
    <property type="match status" value="1"/>
</dbReference>
<evidence type="ECO:0000313" key="9">
    <source>
        <dbReference type="EMBL" id="KKU62069.1"/>
    </source>
</evidence>
<evidence type="ECO:0000256" key="1">
    <source>
        <dbReference type="ARBA" id="ARBA00001936"/>
    </source>
</evidence>
<gene>
    <name evidence="5" type="primary">ddl</name>
    <name evidence="9" type="ORF">UX85_C0001G0283</name>
</gene>
<keyword evidence="6" id="KW-0464">Manganese</keyword>
<dbReference type="Gene3D" id="3.40.50.20">
    <property type="match status" value="1"/>
</dbReference>
<dbReference type="GO" id="GO:0008716">
    <property type="term" value="F:D-alanine-D-alanine ligase activity"/>
    <property type="evidence" value="ECO:0007669"/>
    <property type="project" value="UniProtKB-UniRule"/>
</dbReference>
<dbReference type="NCBIfam" id="TIGR01205">
    <property type="entry name" value="D_ala_D_alaTIGR"/>
    <property type="match status" value="1"/>
</dbReference>
<dbReference type="PANTHER" id="PTHR23132:SF25">
    <property type="entry name" value="D-ALANINE--D-ALANINE LIGASE A"/>
    <property type="match status" value="1"/>
</dbReference>
<dbReference type="InterPro" id="IPR016185">
    <property type="entry name" value="PreATP-grasp_dom_sf"/>
</dbReference>
<dbReference type="InterPro" id="IPR011095">
    <property type="entry name" value="Dala_Dala_lig_C"/>
</dbReference>
<dbReference type="InterPro" id="IPR011761">
    <property type="entry name" value="ATP-grasp"/>
</dbReference>
<dbReference type="EMBL" id="LCNT01000001">
    <property type="protein sequence ID" value="KKU62069.1"/>
    <property type="molecule type" value="Genomic_DNA"/>
</dbReference>
<feature type="domain" description="ATP-grasp" evidence="8">
    <location>
        <begin position="132"/>
        <end position="328"/>
    </location>
</feature>
<evidence type="ECO:0000313" key="10">
    <source>
        <dbReference type="Proteomes" id="UP000033860"/>
    </source>
</evidence>
<dbReference type="InterPro" id="IPR011127">
    <property type="entry name" value="Dala_Dala_lig_N"/>
</dbReference>
<comment type="cofactor">
    <cofactor evidence="6">
        <name>Mg(2+)</name>
        <dbReference type="ChEBI" id="CHEBI:18420"/>
    </cofactor>
    <cofactor evidence="6">
        <name>Mn(2+)</name>
        <dbReference type="ChEBI" id="CHEBI:29035"/>
    </cofactor>
    <text evidence="6">Binds 2 magnesium or manganese ions per subunit.</text>
</comment>
<protein>
    <recommendedName>
        <fullName evidence="5">D-alanine--D-alanine ligase</fullName>
        <ecNumber evidence="5">6.3.2.4</ecNumber>
    </recommendedName>
    <alternativeName>
        <fullName evidence="5">D-Ala-D-Ala ligase</fullName>
    </alternativeName>
    <alternativeName>
        <fullName evidence="5">D-alanylalanine synthetase</fullName>
    </alternativeName>
</protein>
<evidence type="ECO:0000256" key="2">
    <source>
        <dbReference type="ARBA" id="ARBA00010871"/>
    </source>
</evidence>
<feature type="binding site" evidence="6">
    <location>
        <position position="297"/>
    </location>
    <ligand>
        <name>Mg(2+)</name>
        <dbReference type="ChEBI" id="CHEBI:18420"/>
        <label>1</label>
    </ligand>
</feature>
<accession>A0A0G1RXK1</accession>
<dbReference type="PATRIC" id="fig|1618371.3.peg.284"/>
<dbReference type="Gene3D" id="3.30.470.20">
    <property type="entry name" value="ATP-grasp fold, B domain"/>
    <property type="match status" value="1"/>
</dbReference>
<comment type="caution">
    <text evidence="9">The sequence shown here is derived from an EMBL/GenBank/DDBJ whole genome shotgun (WGS) entry which is preliminary data.</text>
</comment>
<evidence type="ECO:0000256" key="7">
    <source>
        <dbReference type="PROSITE-ProRule" id="PRU00409"/>
    </source>
</evidence>
<dbReference type="InterPro" id="IPR005905">
    <property type="entry name" value="D_ala_D_ala"/>
</dbReference>
<evidence type="ECO:0000256" key="6">
    <source>
        <dbReference type="PIRSR" id="PIRSR039102-3"/>
    </source>
</evidence>
<dbReference type="SUPFAM" id="SSF56059">
    <property type="entry name" value="Glutathione synthetase ATP-binding domain-like"/>
    <property type="match status" value="1"/>
</dbReference>
<dbReference type="UniPathway" id="UPA00219"/>
<keyword evidence="4 5" id="KW-0961">Cell wall biogenesis/degradation</keyword>
<comment type="cofactor">
    <cofactor evidence="1">
        <name>Mn(2+)</name>
        <dbReference type="ChEBI" id="CHEBI:29035"/>
    </cofactor>
</comment>
<comment type="catalytic activity">
    <reaction evidence="5">
        <text>2 D-alanine + ATP = D-alanyl-D-alanine + ADP + phosphate + H(+)</text>
        <dbReference type="Rhea" id="RHEA:11224"/>
        <dbReference type="ChEBI" id="CHEBI:15378"/>
        <dbReference type="ChEBI" id="CHEBI:30616"/>
        <dbReference type="ChEBI" id="CHEBI:43474"/>
        <dbReference type="ChEBI" id="CHEBI:57416"/>
        <dbReference type="ChEBI" id="CHEBI:57822"/>
        <dbReference type="ChEBI" id="CHEBI:456216"/>
        <dbReference type="EC" id="6.3.2.4"/>
    </reaction>
</comment>
<dbReference type="GO" id="GO:0009252">
    <property type="term" value="P:peptidoglycan biosynthetic process"/>
    <property type="evidence" value="ECO:0007669"/>
    <property type="project" value="UniProtKB-UniRule"/>
</dbReference>
<dbReference type="PROSITE" id="PS50975">
    <property type="entry name" value="ATP_GRASP"/>
    <property type="match status" value="1"/>
</dbReference>
<keyword evidence="5" id="KW-0573">Peptidoglycan synthesis</keyword>
<keyword evidence="3 5" id="KW-0436">Ligase</keyword>
<comment type="function">
    <text evidence="5">Cell wall formation.</text>
</comment>
<organism evidence="9 10">
    <name type="scientific">Candidatus Beckwithbacteria bacterium GW2011_GWB1_47_15</name>
    <dbReference type="NCBI Taxonomy" id="1618371"/>
    <lineage>
        <taxon>Bacteria</taxon>
        <taxon>Candidatus Beckwithiibacteriota</taxon>
    </lineage>
</organism>
<keyword evidence="6" id="KW-0479">Metal-binding</keyword>
<dbReference type="Pfam" id="PF01820">
    <property type="entry name" value="Dala_Dala_lig_N"/>
    <property type="match status" value="1"/>
</dbReference>
<keyword evidence="5" id="KW-0133">Cell shape</keyword>
<reference evidence="9 10" key="1">
    <citation type="journal article" date="2015" name="Nature">
        <title>rRNA introns, odd ribosomes, and small enigmatic genomes across a large radiation of phyla.</title>
        <authorList>
            <person name="Brown C.T."/>
            <person name="Hug L.A."/>
            <person name="Thomas B.C."/>
            <person name="Sharon I."/>
            <person name="Castelle C.J."/>
            <person name="Singh A."/>
            <person name="Wilkins M.J."/>
            <person name="Williams K.H."/>
            <person name="Banfield J.F."/>
        </authorList>
    </citation>
    <scope>NUCLEOTIDE SEQUENCE [LARGE SCALE GENOMIC DNA]</scope>
</reference>
<dbReference type="GO" id="GO:0071555">
    <property type="term" value="P:cell wall organization"/>
    <property type="evidence" value="ECO:0007669"/>
    <property type="project" value="UniProtKB-KW"/>
</dbReference>
<dbReference type="EC" id="6.3.2.4" evidence="5"/>